<protein>
    <submittedName>
        <fullName evidence="2">Uncharacterized protein</fullName>
    </submittedName>
</protein>
<proteinExistence type="predicted"/>
<gene>
    <name evidence="2" type="ORF">DVH24_013124</name>
</gene>
<evidence type="ECO:0000313" key="3">
    <source>
        <dbReference type="Proteomes" id="UP000290289"/>
    </source>
</evidence>
<keyword evidence="3" id="KW-1185">Reference proteome</keyword>
<reference evidence="2 3" key="1">
    <citation type="submission" date="2018-10" db="EMBL/GenBank/DDBJ databases">
        <title>A high-quality apple genome assembly.</title>
        <authorList>
            <person name="Hu J."/>
        </authorList>
    </citation>
    <scope>NUCLEOTIDE SEQUENCE [LARGE SCALE GENOMIC DNA]</scope>
    <source>
        <strain evidence="3">cv. HFTH1</strain>
        <tissue evidence="2">Young leaf</tissue>
    </source>
</reference>
<dbReference type="AlphaFoldDB" id="A0A498IKY9"/>
<accession>A0A498IKY9</accession>
<feature type="region of interest" description="Disordered" evidence="1">
    <location>
        <begin position="51"/>
        <end position="79"/>
    </location>
</feature>
<dbReference type="Proteomes" id="UP000290289">
    <property type="component" value="Chromosome 11"/>
</dbReference>
<name>A0A498IKY9_MALDO</name>
<dbReference type="EMBL" id="RDQH01000337">
    <property type="protein sequence ID" value="RXH83879.1"/>
    <property type="molecule type" value="Genomic_DNA"/>
</dbReference>
<evidence type="ECO:0000313" key="2">
    <source>
        <dbReference type="EMBL" id="RXH83879.1"/>
    </source>
</evidence>
<comment type="caution">
    <text evidence="2">The sequence shown here is derived from an EMBL/GenBank/DDBJ whole genome shotgun (WGS) entry which is preliminary data.</text>
</comment>
<sequence>METRFQGFSCLRVDFDANKPLTTNFFAPCPRLGSYTIRLSCPHLAPLLPSSENRYNGNHRVEPSSKAPRKAALMGGANE</sequence>
<evidence type="ECO:0000256" key="1">
    <source>
        <dbReference type="SAM" id="MobiDB-lite"/>
    </source>
</evidence>
<organism evidence="2 3">
    <name type="scientific">Malus domestica</name>
    <name type="common">Apple</name>
    <name type="synonym">Pyrus malus</name>
    <dbReference type="NCBI Taxonomy" id="3750"/>
    <lineage>
        <taxon>Eukaryota</taxon>
        <taxon>Viridiplantae</taxon>
        <taxon>Streptophyta</taxon>
        <taxon>Embryophyta</taxon>
        <taxon>Tracheophyta</taxon>
        <taxon>Spermatophyta</taxon>
        <taxon>Magnoliopsida</taxon>
        <taxon>eudicotyledons</taxon>
        <taxon>Gunneridae</taxon>
        <taxon>Pentapetalae</taxon>
        <taxon>rosids</taxon>
        <taxon>fabids</taxon>
        <taxon>Rosales</taxon>
        <taxon>Rosaceae</taxon>
        <taxon>Amygdaloideae</taxon>
        <taxon>Maleae</taxon>
        <taxon>Malus</taxon>
    </lineage>
</organism>